<comment type="catalytic activity">
    <reaction evidence="1">
        <text>ATP + protein L-histidine = ADP + protein N-phospho-L-histidine.</text>
        <dbReference type="EC" id="2.7.13.3"/>
    </reaction>
</comment>
<evidence type="ECO:0000256" key="14">
    <source>
        <dbReference type="SAM" id="Phobius"/>
    </source>
</evidence>
<dbReference type="FunFam" id="3.30.565.10:FF:000006">
    <property type="entry name" value="Sensor histidine kinase WalK"/>
    <property type="match status" value="1"/>
</dbReference>
<dbReference type="PROSITE" id="PS50109">
    <property type="entry name" value="HIS_KIN"/>
    <property type="match status" value="1"/>
</dbReference>
<dbReference type="GO" id="GO:0000155">
    <property type="term" value="F:phosphorelay sensor kinase activity"/>
    <property type="evidence" value="ECO:0007669"/>
    <property type="project" value="InterPro"/>
</dbReference>
<dbReference type="Pfam" id="PF00512">
    <property type="entry name" value="HisKA"/>
    <property type="match status" value="1"/>
</dbReference>
<dbReference type="PROSITE" id="PS50885">
    <property type="entry name" value="HAMP"/>
    <property type="match status" value="1"/>
</dbReference>
<dbReference type="InterPro" id="IPR050398">
    <property type="entry name" value="HssS/ArlS-like"/>
</dbReference>
<accession>A0A4R3MVG5</accession>
<dbReference type="SUPFAM" id="SSF55874">
    <property type="entry name" value="ATPase domain of HSP90 chaperone/DNA topoisomerase II/histidine kinase"/>
    <property type="match status" value="1"/>
</dbReference>
<evidence type="ECO:0000256" key="5">
    <source>
        <dbReference type="ARBA" id="ARBA00022553"/>
    </source>
</evidence>
<dbReference type="SMART" id="SM00304">
    <property type="entry name" value="HAMP"/>
    <property type="match status" value="1"/>
</dbReference>
<evidence type="ECO:0000256" key="4">
    <source>
        <dbReference type="ARBA" id="ARBA00022475"/>
    </source>
</evidence>
<evidence type="ECO:0000256" key="1">
    <source>
        <dbReference type="ARBA" id="ARBA00000085"/>
    </source>
</evidence>
<dbReference type="SUPFAM" id="SSF158472">
    <property type="entry name" value="HAMP domain-like"/>
    <property type="match status" value="1"/>
</dbReference>
<organism evidence="17 18">
    <name type="scientific">Melghiribacillus thermohalophilus</name>
    <dbReference type="NCBI Taxonomy" id="1324956"/>
    <lineage>
        <taxon>Bacteria</taxon>
        <taxon>Bacillati</taxon>
        <taxon>Bacillota</taxon>
        <taxon>Bacilli</taxon>
        <taxon>Bacillales</taxon>
        <taxon>Bacillaceae</taxon>
        <taxon>Melghiribacillus</taxon>
    </lineage>
</organism>
<dbReference type="InterPro" id="IPR036097">
    <property type="entry name" value="HisK_dim/P_sf"/>
</dbReference>
<dbReference type="Pfam" id="PF02518">
    <property type="entry name" value="HATPase_c"/>
    <property type="match status" value="1"/>
</dbReference>
<keyword evidence="18" id="KW-1185">Reference proteome</keyword>
<evidence type="ECO:0000256" key="9">
    <source>
        <dbReference type="ARBA" id="ARBA00022777"/>
    </source>
</evidence>
<dbReference type="InterPro" id="IPR003660">
    <property type="entry name" value="HAMP_dom"/>
</dbReference>
<reference evidence="17 18" key="1">
    <citation type="submission" date="2019-03" db="EMBL/GenBank/DDBJ databases">
        <title>Genomic Encyclopedia of Type Strains, Phase IV (KMG-IV): sequencing the most valuable type-strain genomes for metagenomic binning, comparative biology and taxonomic classification.</title>
        <authorList>
            <person name="Goeker M."/>
        </authorList>
    </citation>
    <scope>NUCLEOTIDE SEQUENCE [LARGE SCALE GENOMIC DNA]</scope>
    <source>
        <strain evidence="17 18">DSM 25894</strain>
    </source>
</reference>
<keyword evidence="10" id="KW-0067">ATP-binding</keyword>
<dbReference type="PRINTS" id="PR00344">
    <property type="entry name" value="BCTRLSENSOR"/>
</dbReference>
<evidence type="ECO:0000313" key="18">
    <source>
        <dbReference type="Proteomes" id="UP000294650"/>
    </source>
</evidence>
<evidence type="ECO:0000256" key="8">
    <source>
        <dbReference type="ARBA" id="ARBA00022741"/>
    </source>
</evidence>
<dbReference type="InterPro" id="IPR005467">
    <property type="entry name" value="His_kinase_dom"/>
</dbReference>
<dbReference type="CDD" id="cd06225">
    <property type="entry name" value="HAMP"/>
    <property type="match status" value="1"/>
</dbReference>
<protein>
    <recommendedName>
        <fullName evidence="3">histidine kinase</fullName>
        <ecNumber evidence="3">2.7.13.3</ecNumber>
    </recommendedName>
</protein>
<dbReference type="GO" id="GO:0005886">
    <property type="term" value="C:plasma membrane"/>
    <property type="evidence" value="ECO:0007669"/>
    <property type="project" value="UniProtKB-SubCell"/>
</dbReference>
<keyword evidence="11 14" id="KW-1133">Transmembrane helix</keyword>
<proteinExistence type="predicted"/>
<dbReference type="EMBL" id="SMAN01000029">
    <property type="protein sequence ID" value="TCT17534.1"/>
    <property type="molecule type" value="Genomic_DNA"/>
</dbReference>
<evidence type="ECO:0000256" key="3">
    <source>
        <dbReference type="ARBA" id="ARBA00012438"/>
    </source>
</evidence>
<keyword evidence="12" id="KW-0902">Two-component regulatory system</keyword>
<dbReference type="AlphaFoldDB" id="A0A4R3MVG5"/>
<evidence type="ECO:0000256" key="7">
    <source>
        <dbReference type="ARBA" id="ARBA00022692"/>
    </source>
</evidence>
<dbReference type="Gene3D" id="6.10.340.10">
    <property type="match status" value="1"/>
</dbReference>
<evidence type="ECO:0000256" key="6">
    <source>
        <dbReference type="ARBA" id="ARBA00022679"/>
    </source>
</evidence>
<evidence type="ECO:0000256" key="10">
    <source>
        <dbReference type="ARBA" id="ARBA00022840"/>
    </source>
</evidence>
<dbReference type="Gene3D" id="3.30.565.10">
    <property type="entry name" value="Histidine kinase-like ATPase, C-terminal domain"/>
    <property type="match status" value="1"/>
</dbReference>
<comment type="caution">
    <text evidence="17">The sequence shown here is derived from an EMBL/GenBank/DDBJ whole genome shotgun (WGS) entry which is preliminary data.</text>
</comment>
<evidence type="ECO:0000256" key="13">
    <source>
        <dbReference type="ARBA" id="ARBA00023136"/>
    </source>
</evidence>
<dbReference type="SMART" id="SM00387">
    <property type="entry name" value="HATPase_c"/>
    <property type="match status" value="1"/>
</dbReference>
<feature type="transmembrane region" description="Helical" evidence="14">
    <location>
        <begin position="152"/>
        <end position="174"/>
    </location>
</feature>
<dbReference type="FunFam" id="1.10.287.130:FF:000001">
    <property type="entry name" value="Two-component sensor histidine kinase"/>
    <property type="match status" value="1"/>
</dbReference>
<keyword evidence="13 14" id="KW-0472">Membrane</keyword>
<dbReference type="RefSeq" id="WP_132372983.1">
    <property type="nucleotide sequence ID" value="NZ_SMAN01000029.1"/>
</dbReference>
<dbReference type="InterPro" id="IPR003594">
    <property type="entry name" value="HATPase_dom"/>
</dbReference>
<evidence type="ECO:0000256" key="11">
    <source>
        <dbReference type="ARBA" id="ARBA00022989"/>
    </source>
</evidence>
<dbReference type="CDD" id="cd00082">
    <property type="entry name" value="HisKA"/>
    <property type="match status" value="1"/>
</dbReference>
<dbReference type="CDD" id="cd00075">
    <property type="entry name" value="HATPase"/>
    <property type="match status" value="1"/>
</dbReference>
<keyword evidence="5" id="KW-0597">Phosphoprotein</keyword>
<feature type="domain" description="HAMP" evidence="16">
    <location>
        <begin position="176"/>
        <end position="228"/>
    </location>
</feature>
<dbReference type="SMART" id="SM00388">
    <property type="entry name" value="HisKA"/>
    <property type="match status" value="1"/>
</dbReference>
<keyword evidence="9" id="KW-0418">Kinase</keyword>
<keyword evidence="4" id="KW-1003">Cell membrane</keyword>
<evidence type="ECO:0000256" key="12">
    <source>
        <dbReference type="ARBA" id="ARBA00023012"/>
    </source>
</evidence>
<dbReference type="PANTHER" id="PTHR45528">
    <property type="entry name" value="SENSOR HISTIDINE KINASE CPXA"/>
    <property type="match status" value="1"/>
</dbReference>
<keyword evidence="6" id="KW-0808">Transferase</keyword>
<evidence type="ECO:0000259" key="16">
    <source>
        <dbReference type="PROSITE" id="PS50885"/>
    </source>
</evidence>
<evidence type="ECO:0000313" key="17">
    <source>
        <dbReference type="EMBL" id="TCT17534.1"/>
    </source>
</evidence>
<gene>
    <name evidence="17" type="ORF">EDD68_1293</name>
</gene>
<dbReference type="PANTHER" id="PTHR45528:SF1">
    <property type="entry name" value="SENSOR HISTIDINE KINASE CPXA"/>
    <property type="match status" value="1"/>
</dbReference>
<dbReference type="GO" id="GO:0005524">
    <property type="term" value="F:ATP binding"/>
    <property type="evidence" value="ECO:0007669"/>
    <property type="project" value="UniProtKB-KW"/>
</dbReference>
<keyword evidence="8" id="KW-0547">Nucleotide-binding</keyword>
<feature type="domain" description="Histidine kinase" evidence="15">
    <location>
        <begin position="243"/>
        <end position="461"/>
    </location>
</feature>
<keyword evidence="7 14" id="KW-0812">Transmembrane</keyword>
<dbReference type="SUPFAM" id="SSF47384">
    <property type="entry name" value="Homodimeric domain of signal transducing histidine kinase"/>
    <property type="match status" value="1"/>
</dbReference>
<evidence type="ECO:0000256" key="2">
    <source>
        <dbReference type="ARBA" id="ARBA00004651"/>
    </source>
</evidence>
<dbReference type="OrthoDB" id="9780718at2"/>
<sequence length="467" mass="53897">MNIGLKTRLILAFISIIILPVLVTIGLLYVYLSNIDERFQGQEDKMDQLFQDISDEVKENEQMMDQTDLFFQEIQPVLEKYDIHLAIQSPDNEVLFDSRDFQPDESSGFFSQMDSLRVDVELSSGQRVHVEIMANSFQAEPFHTLYQVLKDIFISLSIGLLTLIVLIVGWTWYISRTILYPLKQIYTATEEMKEGNLSYPIQYNKKDEIGHFVHGFNLMRKHLKQSIEKQKQYEKSRKELIASISHDLRTPLSSIKGYVEGLMDGVARTEEMQKKYLRVIKDKTDQLDHLIEDLFEFSKLELNQLPVERVYVNSQEFFNEVLRGIEMDVEQKGVQLNVEDPVPSVCIHIDPQRIQQVLLNLMYNSVRYGASTISIHISENRVKGHLQVQLTDDGNGISKEDLPYIFNRFYRGEKSRSREHGGSGLGLAIVKSIIQTHDGEIRAESEEGQGSRFTFTLPLCLSRDNDT</sequence>
<dbReference type="InterPro" id="IPR036890">
    <property type="entry name" value="HATPase_C_sf"/>
</dbReference>
<dbReference type="EC" id="2.7.13.3" evidence="3"/>
<name>A0A4R3MVG5_9BACI</name>
<feature type="transmembrane region" description="Helical" evidence="14">
    <location>
        <begin position="9"/>
        <end position="32"/>
    </location>
</feature>
<dbReference type="Gene3D" id="1.10.287.130">
    <property type="match status" value="1"/>
</dbReference>
<dbReference type="InterPro" id="IPR004358">
    <property type="entry name" value="Sig_transdc_His_kin-like_C"/>
</dbReference>
<dbReference type="Pfam" id="PF00672">
    <property type="entry name" value="HAMP"/>
    <property type="match status" value="1"/>
</dbReference>
<dbReference type="InterPro" id="IPR003661">
    <property type="entry name" value="HisK_dim/P_dom"/>
</dbReference>
<evidence type="ECO:0000259" key="15">
    <source>
        <dbReference type="PROSITE" id="PS50109"/>
    </source>
</evidence>
<comment type="subcellular location">
    <subcellularLocation>
        <location evidence="2">Cell membrane</location>
        <topology evidence="2">Multi-pass membrane protein</topology>
    </subcellularLocation>
</comment>
<dbReference type="Proteomes" id="UP000294650">
    <property type="component" value="Unassembled WGS sequence"/>
</dbReference>